<sequence>MTIPHIIQMFRCCHNCFRPGRPNIPDHQYAEISLRKMSLDAIFQQIAYQIDTGATTLTIDHVLQLKTIQKTPGVPLSQQFSVAEMPALAPSPEAVGQPAELLDQLAAVVLGNQFFSVQVASQQGQSRPVVSTCAAQILHTLMEVRRRSVPERLCDFFGAARGGEAEALRAEVRELRETLEMTQEQVDQLIAENDELQAQVSLVV</sequence>
<evidence type="ECO:0000313" key="2">
    <source>
        <dbReference type="EMBL" id="KAH0571035.1"/>
    </source>
</evidence>
<evidence type="ECO:0000313" key="3">
    <source>
        <dbReference type="Proteomes" id="UP000018208"/>
    </source>
</evidence>
<comment type="caution">
    <text evidence="2">The sequence shown here is derived from an EMBL/GenBank/DDBJ whole genome shotgun (WGS) entry which is preliminary data.</text>
</comment>
<proteinExistence type="predicted"/>
<keyword evidence="3" id="KW-1185">Reference proteome</keyword>
<name>A0A9P8LMX5_9EUKA</name>
<organism evidence="2 3">
    <name type="scientific">Spironucleus salmonicida</name>
    <dbReference type="NCBI Taxonomy" id="348837"/>
    <lineage>
        <taxon>Eukaryota</taxon>
        <taxon>Metamonada</taxon>
        <taxon>Diplomonadida</taxon>
        <taxon>Hexamitidae</taxon>
        <taxon>Hexamitinae</taxon>
        <taxon>Spironucleus</taxon>
    </lineage>
</organism>
<gene>
    <name evidence="2" type="ORF">SS50377_27329</name>
</gene>
<accession>A0A9P8LMX5</accession>
<protein>
    <submittedName>
        <fullName evidence="2">Uncharacterized protein</fullName>
    </submittedName>
</protein>
<keyword evidence="1" id="KW-0175">Coiled coil</keyword>
<dbReference type="EMBL" id="AUWU02000007">
    <property type="protein sequence ID" value="KAH0571035.1"/>
    <property type="molecule type" value="Genomic_DNA"/>
</dbReference>
<dbReference type="GeneID" id="94301352"/>
<dbReference type="KEGG" id="ssao:94301352"/>
<dbReference type="Proteomes" id="UP000018208">
    <property type="component" value="Unassembled WGS sequence"/>
</dbReference>
<dbReference type="AlphaFoldDB" id="A0A9P8LMX5"/>
<evidence type="ECO:0000256" key="1">
    <source>
        <dbReference type="SAM" id="Coils"/>
    </source>
</evidence>
<dbReference type="RefSeq" id="XP_067761808.1">
    <property type="nucleotide sequence ID" value="XM_067911121.1"/>
</dbReference>
<reference evidence="2 3" key="1">
    <citation type="journal article" date="2014" name="PLoS Genet.">
        <title>The Genome of Spironucleus salmonicida Highlights a Fish Pathogen Adapted to Fluctuating Environments.</title>
        <authorList>
            <person name="Xu F."/>
            <person name="Jerlstrom-Hultqvist J."/>
            <person name="Einarsson E."/>
            <person name="Astvaldsson A."/>
            <person name="Svard S.G."/>
            <person name="Andersson J.O."/>
        </authorList>
    </citation>
    <scope>NUCLEOTIDE SEQUENCE [LARGE SCALE GENOMIC DNA]</scope>
    <source>
        <strain evidence="2 3">ATCC 50377</strain>
    </source>
</reference>
<feature type="coiled-coil region" evidence="1">
    <location>
        <begin position="165"/>
        <end position="199"/>
    </location>
</feature>